<dbReference type="Proteomes" id="UP000192582">
    <property type="component" value="Unassembled WGS sequence"/>
</dbReference>
<dbReference type="CDD" id="cd00267">
    <property type="entry name" value="ABC_ATPase"/>
    <property type="match status" value="1"/>
</dbReference>
<dbReference type="Pfam" id="PF13374">
    <property type="entry name" value="TPR_10"/>
    <property type="match status" value="1"/>
</dbReference>
<evidence type="ECO:0000256" key="3">
    <source>
        <dbReference type="PROSITE-ProRule" id="PRU00339"/>
    </source>
</evidence>
<dbReference type="PANTHER" id="PTHR45641:SF19">
    <property type="entry name" value="NEPHROCYSTIN-3"/>
    <property type="match status" value="1"/>
</dbReference>
<keyword evidence="5" id="KW-1185">Reference proteome</keyword>
<dbReference type="PROSITE" id="PS50005">
    <property type="entry name" value="TPR"/>
    <property type="match status" value="1"/>
</dbReference>
<dbReference type="RefSeq" id="WP_084051240.1">
    <property type="nucleotide sequence ID" value="NZ_FWWU01000010.1"/>
</dbReference>
<accession>A0A1W1VV18</accession>
<dbReference type="STRING" id="695939.SAMN00790413_06433"/>
<dbReference type="SMART" id="SM00028">
    <property type="entry name" value="TPR"/>
    <property type="match status" value="5"/>
</dbReference>
<evidence type="ECO:0000313" key="5">
    <source>
        <dbReference type="Proteomes" id="UP000192582"/>
    </source>
</evidence>
<keyword evidence="1" id="KW-0677">Repeat</keyword>
<reference evidence="4 5" key="1">
    <citation type="submission" date="2017-04" db="EMBL/GenBank/DDBJ databases">
        <authorList>
            <person name="Afonso C.L."/>
            <person name="Miller P.J."/>
            <person name="Scott M.A."/>
            <person name="Spackman E."/>
            <person name="Goraichik I."/>
            <person name="Dimitrov K.M."/>
            <person name="Suarez D.L."/>
            <person name="Swayne D.E."/>
        </authorList>
    </citation>
    <scope>NUCLEOTIDE SEQUENCE [LARGE SCALE GENOMIC DNA]</scope>
    <source>
        <strain evidence="4 5">KR-140</strain>
    </source>
</reference>
<dbReference type="EMBL" id="FWWU01000010">
    <property type="protein sequence ID" value="SMB97232.1"/>
    <property type="molecule type" value="Genomic_DNA"/>
</dbReference>
<proteinExistence type="predicted"/>
<dbReference type="InterPro" id="IPR019734">
    <property type="entry name" value="TPR_rpt"/>
</dbReference>
<evidence type="ECO:0000313" key="4">
    <source>
        <dbReference type="EMBL" id="SMB97232.1"/>
    </source>
</evidence>
<feature type="repeat" description="TPR" evidence="3">
    <location>
        <begin position="706"/>
        <end position="739"/>
    </location>
</feature>
<dbReference type="SUPFAM" id="SSF48452">
    <property type="entry name" value="TPR-like"/>
    <property type="match status" value="2"/>
</dbReference>
<dbReference type="AlphaFoldDB" id="A0A1W1VV18"/>
<evidence type="ECO:0000256" key="2">
    <source>
        <dbReference type="ARBA" id="ARBA00022803"/>
    </source>
</evidence>
<sequence>MRLRTLGGLSLEGSGLGRPKPLLLLTYLTLEGPRPRRFLGELFWPEASNPTNSIAVAVRQIRQAVPDVLQDDGVRLWADLPCDALEFERAVRAKQPEVAFELYQGAFLDASELLEWGPELEEWAYAKRESLAEALRETALAHAEKQAAVGHFGSSALWVERAIRVPGAPDPTPEFWLRAAPLLLAGESPLLEEARQRAAEWDLKLEGTAESARARLRQSFVGREVELARLRHLPSGRWIWIKGGSGLGKSSLLRQLTGHLLPGRSGLPYATLEPLLKQVLQRGDEALLLRHLASQEGVWLLDHWESMDEESRTLLTKLRHLGTRATVILTSCAEPPFPVDERAELGSLTAQELTAFPGAFEATAGLPSLLGAWLRSESVETALDSRIQGLPPSAQQLYAALTLLDSPDLPLVRQALAMNAPELALALEHLMDGGFIEPSGEVRGQAAAKRILAARPTLEADLALRIARQVGGGAALPFFQKSRALWEEQDLQMVRRSYQAWAEEALRRGFPLKAAEALREAPPTESLSLLRARALERAGQFKEALLTLTDLPTGPEVCALKGALCWRLGQPDLARQHAEAALDGEDEARAEALNTLANLDFQQGDYASAEKRYRRAATLWQTLGDNARWAGVLNNRAAALSAAGEDAETAFSEALQAAGDNLAVRALTTMNLGQVRERRGDVAGAVQAYQEAAMLAQDAGSLNTSARVWNNLGALYHRGDQISEAQHAYEQALTLAKKGGEKVLLGTVLANLAELTGDQEAFEEALRLIEKSGNATMVARYQAEYQAFIARSLRSTQA</sequence>
<gene>
    <name evidence="4" type="ORF">SAMN00790413_06433</name>
</gene>
<dbReference type="InterPro" id="IPR011990">
    <property type="entry name" value="TPR-like_helical_dom_sf"/>
</dbReference>
<dbReference type="InterPro" id="IPR027417">
    <property type="entry name" value="P-loop_NTPase"/>
</dbReference>
<evidence type="ECO:0000256" key="1">
    <source>
        <dbReference type="ARBA" id="ARBA00022737"/>
    </source>
</evidence>
<protein>
    <submittedName>
        <fullName evidence="4">Tetratricopeptide repeat-containing protein</fullName>
    </submittedName>
</protein>
<dbReference type="Gene3D" id="1.25.40.10">
    <property type="entry name" value="Tetratricopeptide repeat domain"/>
    <property type="match status" value="2"/>
</dbReference>
<dbReference type="Gene3D" id="3.40.50.300">
    <property type="entry name" value="P-loop containing nucleotide triphosphate hydrolases"/>
    <property type="match status" value="1"/>
</dbReference>
<keyword evidence="2 3" id="KW-0802">TPR repeat</keyword>
<dbReference type="OrthoDB" id="62575at2"/>
<name>A0A1W1VV18_9DEIO</name>
<dbReference type="PANTHER" id="PTHR45641">
    <property type="entry name" value="TETRATRICOPEPTIDE REPEAT PROTEIN (AFU_ORTHOLOGUE AFUA_6G03870)"/>
    <property type="match status" value="1"/>
</dbReference>
<dbReference type="SUPFAM" id="SSF52540">
    <property type="entry name" value="P-loop containing nucleoside triphosphate hydrolases"/>
    <property type="match status" value="1"/>
</dbReference>
<dbReference type="Pfam" id="PF13424">
    <property type="entry name" value="TPR_12"/>
    <property type="match status" value="1"/>
</dbReference>
<organism evidence="4 5">
    <name type="scientific">Deinococcus hopiensis KR-140</name>
    <dbReference type="NCBI Taxonomy" id="695939"/>
    <lineage>
        <taxon>Bacteria</taxon>
        <taxon>Thermotogati</taxon>
        <taxon>Deinococcota</taxon>
        <taxon>Deinococci</taxon>
        <taxon>Deinococcales</taxon>
        <taxon>Deinococcaceae</taxon>
        <taxon>Deinococcus</taxon>
    </lineage>
</organism>